<dbReference type="PANTHER" id="PTHR28008">
    <property type="entry name" value="DOMAIN PROTEIN, PUTATIVE (AFU_ORTHOLOGUE AFUA_3G10980)-RELATED"/>
    <property type="match status" value="1"/>
</dbReference>
<evidence type="ECO:0000313" key="4">
    <source>
        <dbReference type="Proteomes" id="UP001169242"/>
    </source>
</evidence>
<dbReference type="AlphaFoldDB" id="A0AA42DKW4"/>
<proteinExistence type="predicted"/>
<organism evidence="3 4">
    <name type="scientific">Holtiella tumoricola</name>
    <dbReference type="NCBI Taxonomy" id="3018743"/>
    <lineage>
        <taxon>Bacteria</taxon>
        <taxon>Bacillati</taxon>
        <taxon>Bacillota</taxon>
        <taxon>Clostridia</taxon>
        <taxon>Lachnospirales</taxon>
        <taxon>Cellulosilyticaceae</taxon>
        <taxon>Holtiella</taxon>
    </lineage>
</organism>
<dbReference type="NCBIfam" id="NF037970">
    <property type="entry name" value="vanZ_1"/>
    <property type="match status" value="1"/>
</dbReference>
<keyword evidence="1" id="KW-0812">Transmembrane</keyword>
<protein>
    <submittedName>
        <fullName evidence="3">VanZ family protein</fullName>
    </submittedName>
</protein>
<feature type="transmembrane region" description="Helical" evidence="1">
    <location>
        <begin position="40"/>
        <end position="59"/>
    </location>
</feature>
<dbReference type="RefSeq" id="WP_271011292.1">
    <property type="nucleotide sequence ID" value="NZ_JAQIFT010000016.1"/>
</dbReference>
<sequence length="125" mass="14155">MVKKLMGYKFTIGAIILILIAIWMPGSSVPQVGIPNIDKLVHFGMFFVLTGVYYLEYLIRNRKLPIWYYVVACIFVFAGSTEVMQLFAAERSMDLLDLSADTIGIFVASLLWVVAVKIRMKKAQN</sequence>
<evidence type="ECO:0000313" key="3">
    <source>
        <dbReference type="EMBL" id="MDA3730764.1"/>
    </source>
</evidence>
<reference evidence="3" key="1">
    <citation type="journal article" date="2023" name="Int. J. Syst. Evol. Microbiol.">
        <title>&lt;i&gt;Holtiella tumoricola&lt;/i&gt; gen. nov. sp. nov., isolated from a human clinical sample.</title>
        <authorList>
            <person name="Allen-Vercoe E."/>
            <person name="Daigneault M.C."/>
            <person name="Vancuren S.J."/>
            <person name="Cochrane K."/>
            <person name="O'Neal L.L."/>
            <person name="Sankaranarayanan K."/>
            <person name="Lawson P.A."/>
        </authorList>
    </citation>
    <scope>NUCLEOTIDE SEQUENCE</scope>
    <source>
        <strain evidence="3">CC70A</strain>
    </source>
</reference>
<dbReference type="Pfam" id="PF04892">
    <property type="entry name" value="VanZ"/>
    <property type="match status" value="1"/>
</dbReference>
<evidence type="ECO:0000256" key="1">
    <source>
        <dbReference type="SAM" id="Phobius"/>
    </source>
</evidence>
<dbReference type="InterPro" id="IPR006976">
    <property type="entry name" value="VanZ-like"/>
</dbReference>
<feature type="transmembrane region" description="Helical" evidence="1">
    <location>
        <begin position="66"/>
        <end position="88"/>
    </location>
</feature>
<comment type="caution">
    <text evidence="3">The sequence shown here is derived from an EMBL/GenBank/DDBJ whole genome shotgun (WGS) entry which is preliminary data.</text>
</comment>
<dbReference type="PANTHER" id="PTHR28008:SF1">
    <property type="entry name" value="DOMAIN PROTEIN, PUTATIVE (AFU_ORTHOLOGUE AFUA_3G10980)-RELATED"/>
    <property type="match status" value="1"/>
</dbReference>
<feature type="domain" description="VanZ-like" evidence="2">
    <location>
        <begin position="32"/>
        <end position="114"/>
    </location>
</feature>
<dbReference type="EMBL" id="JAQIFT010000016">
    <property type="protein sequence ID" value="MDA3730764.1"/>
    <property type="molecule type" value="Genomic_DNA"/>
</dbReference>
<gene>
    <name evidence="3" type="ORF">PBV87_04525</name>
</gene>
<keyword evidence="1" id="KW-1133">Transmembrane helix</keyword>
<dbReference type="Proteomes" id="UP001169242">
    <property type="component" value="Unassembled WGS sequence"/>
</dbReference>
<keyword evidence="1" id="KW-0472">Membrane</keyword>
<evidence type="ECO:0000259" key="2">
    <source>
        <dbReference type="Pfam" id="PF04892"/>
    </source>
</evidence>
<feature type="transmembrane region" description="Helical" evidence="1">
    <location>
        <begin position="100"/>
        <end position="118"/>
    </location>
</feature>
<name>A0AA42DKW4_9FIRM</name>
<accession>A0AA42DKW4</accession>
<keyword evidence="4" id="KW-1185">Reference proteome</keyword>